<reference evidence="1" key="1">
    <citation type="submission" date="2021-07" db="EMBL/GenBank/DDBJ databases">
        <title>Xylan utilisation by Bifidobacterium pseudocatenulatum.</title>
        <authorList>
            <person name="Watanabe Y."/>
        </authorList>
    </citation>
    <scope>NUCLEOTIDE SEQUENCE</scope>
    <source>
        <strain evidence="1">YIT12824</strain>
    </source>
</reference>
<keyword evidence="1" id="KW-0547">Nucleotide-binding</keyword>
<dbReference type="RefSeq" id="WP_147345812.1">
    <property type="nucleotide sequence ID" value="NZ_JAHXEI010000010.1"/>
</dbReference>
<dbReference type="EMBL" id="JAHXEI010000010">
    <property type="protein sequence ID" value="MCB4880931.1"/>
    <property type="molecule type" value="Genomic_DNA"/>
</dbReference>
<sequence length="108" mass="12685">MIATLLPICPIARPYHSPTLQNHPFHWTILKKRKIIHFTGRYVELKMLPLSFSEYRNALQPTANDNALFDRYLTYGGLLYVTQLTLDTIGLGDYQDIRHRNILDWLLE</sequence>
<organism evidence="1 2">
    <name type="scientific">Bifidobacterium pseudocatenulatum</name>
    <dbReference type="NCBI Taxonomy" id="28026"/>
    <lineage>
        <taxon>Bacteria</taxon>
        <taxon>Bacillati</taxon>
        <taxon>Actinomycetota</taxon>
        <taxon>Actinomycetes</taxon>
        <taxon>Bifidobacteriales</taxon>
        <taxon>Bifidobacteriaceae</taxon>
        <taxon>Bifidobacterium</taxon>
    </lineage>
</organism>
<dbReference type="AlphaFoldDB" id="A0AAW4TWT9"/>
<comment type="caution">
    <text evidence="1">The sequence shown here is derived from an EMBL/GenBank/DDBJ whole genome shotgun (WGS) entry which is preliminary data.</text>
</comment>
<evidence type="ECO:0000313" key="1">
    <source>
        <dbReference type="EMBL" id="MCB4880931.1"/>
    </source>
</evidence>
<keyword evidence="1" id="KW-0067">ATP-binding</keyword>
<gene>
    <name evidence="1" type="ORF">KZP06_09415</name>
</gene>
<proteinExistence type="predicted"/>
<protein>
    <submittedName>
        <fullName evidence="1">ATP-binding protein</fullName>
    </submittedName>
</protein>
<accession>A0AAW4TWT9</accession>
<evidence type="ECO:0000313" key="2">
    <source>
        <dbReference type="Proteomes" id="UP001197735"/>
    </source>
</evidence>
<dbReference type="GO" id="GO:0005524">
    <property type="term" value="F:ATP binding"/>
    <property type="evidence" value="ECO:0007669"/>
    <property type="project" value="UniProtKB-KW"/>
</dbReference>
<name>A0AAW4TWT9_BIFPS</name>
<dbReference type="Proteomes" id="UP001197735">
    <property type="component" value="Unassembled WGS sequence"/>
</dbReference>